<dbReference type="PANTHER" id="PTHR15020:SF50">
    <property type="entry name" value="UPF0659 PROTEIN YMR090W"/>
    <property type="match status" value="1"/>
</dbReference>
<name>A0A562JXB4_9BACI</name>
<protein>
    <submittedName>
        <fullName evidence="2">Uncharacterized protein YbjT (DUF2867 family)</fullName>
    </submittedName>
</protein>
<keyword evidence="3" id="KW-1185">Reference proteome</keyword>
<evidence type="ECO:0000259" key="1">
    <source>
        <dbReference type="Pfam" id="PF13460"/>
    </source>
</evidence>
<evidence type="ECO:0000313" key="2">
    <source>
        <dbReference type="EMBL" id="TWH87822.1"/>
    </source>
</evidence>
<dbReference type="OrthoDB" id="2425989at2"/>
<dbReference type="SUPFAM" id="SSF51735">
    <property type="entry name" value="NAD(P)-binding Rossmann-fold domains"/>
    <property type="match status" value="1"/>
</dbReference>
<dbReference type="Gene3D" id="3.40.50.720">
    <property type="entry name" value="NAD(P)-binding Rossmann-like Domain"/>
    <property type="match status" value="1"/>
</dbReference>
<sequence length="209" mass="22827">MKVVVIGANGDVGEHVVRKLAEKNIESLAVVANENQIEDLKKIGAANAVVYDEQNLLSQLQSSDAVIYLTGVNPKKHTSKTVMVDHQSVSDTIQLAHKSGVKRFVMMSAVKAEERENDQSRTIAAKDLPEDMLKGANFIYTVVRPGQLTDKPGTEMVKATNKIHDRSAEIPREDAAAVLVESLEHEAVFNKTIEVSSGDTPIHDALNLF</sequence>
<evidence type="ECO:0000313" key="3">
    <source>
        <dbReference type="Proteomes" id="UP000318667"/>
    </source>
</evidence>
<organism evidence="2 3">
    <name type="scientific">Cytobacillus oceanisediminis</name>
    <dbReference type="NCBI Taxonomy" id="665099"/>
    <lineage>
        <taxon>Bacteria</taxon>
        <taxon>Bacillati</taxon>
        <taxon>Bacillota</taxon>
        <taxon>Bacilli</taxon>
        <taxon>Bacillales</taxon>
        <taxon>Bacillaceae</taxon>
        <taxon>Cytobacillus</taxon>
    </lineage>
</organism>
<accession>A0A562JXB4</accession>
<dbReference type="AlphaFoldDB" id="A0A562JXB4"/>
<dbReference type="GeneID" id="65403269"/>
<dbReference type="Pfam" id="PF13460">
    <property type="entry name" value="NAD_binding_10"/>
    <property type="match status" value="1"/>
</dbReference>
<dbReference type="InterPro" id="IPR036291">
    <property type="entry name" value="NAD(P)-bd_dom_sf"/>
</dbReference>
<reference evidence="2 3" key="1">
    <citation type="journal article" date="2015" name="Stand. Genomic Sci.">
        <title>Genomic Encyclopedia of Bacterial and Archaeal Type Strains, Phase III: the genomes of soil and plant-associated and newly described type strains.</title>
        <authorList>
            <person name="Whitman W.B."/>
            <person name="Woyke T."/>
            <person name="Klenk H.P."/>
            <person name="Zhou Y."/>
            <person name="Lilburn T.G."/>
            <person name="Beck B.J."/>
            <person name="De Vos P."/>
            <person name="Vandamme P."/>
            <person name="Eisen J.A."/>
            <person name="Garrity G."/>
            <person name="Hugenholtz P."/>
            <person name="Kyrpides N.C."/>
        </authorList>
    </citation>
    <scope>NUCLEOTIDE SEQUENCE [LARGE SCALE GENOMIC DNA]</scope>
    <source>
        <strain evidence="2 3">CGMCC 1.10115</strain>
    </source>
</reference>
<dbReference type="EMBL" id="VLKI01000004">
    <property type="protein sequence ID" value="TWH87822.1"/>
    <property type="molecule type" value="Genomic_DNA"/>
</dbReference>
<dbReference type="RefSeq" id="WP_144542288.1">
    <property type="nucleotide sequence ID" value="NZ_CBCSDC010000001.1"/>
</dbReference>
<dbReference type="Proteomes" id="UP000318667">
    <property type="component" value="Unassembled WGS sequence"/>
</dbReference>
<feature type="domain" description="NAD(P)-binding" evidence="1">
    <location>
        <begin position="7"/>
        <end position="185"/>
    </location>
</feature>
<comment type="caution">
    <text evidence="2">The sequence shown here is derived from an EMBL/GenBank/DDBJ whole genome shotgun (WGS) entry which is preliminary data.</text>
</comment>
<dbReference type="InterPro" id="IPR016040">
    <property type="entry name" value="NAD(P)-bd_dom"/>
</dbReference>
<dbReference type="PANTHER" id="PTHR15020">
    <property type="entry name" value="FLAVIN REDUCTASE-RELATED"/>
    <property type="match status" value="1"/>
</dbReference>
<proteinExistence type="predicted"/>
<gene>
    <name evidence="2" type="ORF">IQ19_02070</name>
</gene>